<accession>A0A085NTS0</accession>
<dbReference type="EMBL" id="KL367475">
    <property type="protein sequence ID" value="KFD72866.1"/>
    <property type="molecule type" value="Genomic_DNA"/>
</dbReference>
<dbReference type="InterPro" id="IPR050951">
    <property type="entry name" value="Retrovirus_Pol_polyprotein"/>
</dbReference>
<dbReference type="Proteomes" id="UP000030758">
    <property type="component" value="Unassembled WGS sequence"/>
</dbReference>
<protein>
    <recommendedName>
        <fullName evidence="1">RNA-directed DNA polymerase</fullName>
        <ecNumber evidence="1">2.7.7.49</ecNumber>
    </recommendedName>
</protein>
<dbReference type="PANTHER" id="PTHR37984:SF5">
    <property type="entry name" value="PROTEIN NYNRIN-LIKE"/>
    <property type="match status" value="1"/>
</dbReference>
<name>A0A085NTS0_9BILA</name>
<dbReference type="EC" id="2.7.7.49" evidence="1"/>
<feature type="domain" description="Integrase zinc-binding" evidence="2">
    <location>
        <begin position="127"/>
        <end position="161"/>
    </location>
</feature>
<dbReference type="AlphaFoldDB" id="A0A085NTS0"/>
<dbReference type="Gene3D" id="1.10.340.70">
    <property type="match status" value="1"/>
</dbReference>
<dbReference type="InterPro" id="IPR041588">
    <property type="entry name" value="Integrase_H2C2"/>
</dbReference>
<dbReference type="PANTHER" id="PTHR37984">
    <property type="entry name" value="PROTEIN CBG26694"/>
    <property type="match status" value="1"/>
</dbReference>
<evidence type="ECO:0000313" key="3">
    <source>
        <dbReference type="EMBL" id="KFD72866.1"/>
    </source>
</evidence>
<evidence type="ECO:0000256" key="1">
    <source>
        <dbReference type="ARBA" id="ARBA00012493"/>
    </source>
</evidence>
<reference evidence="3" key="1">
    <citation type="journal article" date="2014" name="Nat. Genet.">
        <title>Genome and transcriptome of the porcine whipworm Trichuris suis.</title>
        <authorList>
            <person name="Jex A.R."/>
            <person name="Nejsum P."/>
            <person name="Schwarz E.M."/>
            <person name="Hu L."/>
            <person name="Young N.D."/>
            <person name="Hall R.S."/>
            <person name="Korhonen P.K."/>
            <person name="Liao S."/>
            <person name="Thamsborg S."/>
            <person name="Xia J."/>
            <person name="Xu P."/>
            <person name="Wang S."/>
            <person name="Scheerlinck J.P."/>
            <person name="Hofmann A."/>
            <person name="Sternberg P.W."/>
            <person name="Wang J."/>
            <person name="Gasser R.B."/>
        </authorList>
    </citation>
    <scope>NUCLEOTIDE SEQUENCE [LARGE SCALE GENOMIC DNA]</scope>
    <source>
        <strain evidence="3">DCEP-RM93F</strain>
    </source>
</reference>
<organism evidence="3">
    <name type="scientific">Trichuris suis</name>
    <name type="common">pig whipworm</name>
    <dbReference type="NCBI Taxonomy" id="68888"/>
    <lineage>
        <taxon>Eukaryota</taxon>
        <taxon>Metazoa</taxon>
        <taxon>Ecdysozoa</taxon>
        <taxon>Nematoda</taxon>
        <taxon>Enoplea</taxon>
        <taxon>Dorylaimia</taxon>
        <taxon>Trichinellida</taxon>
        <taxon>Trichuridae</taxon>
        <taxon>Trichuris</taxon>
    </lineage>
</organism>
<dbReference type="Pfam" id="PF17921">
    <property type="entry name" value="Integrase_H2C2"/>
    <property type="match status" value="1"/>
</dbReference>
<dbReference type="GO" id="GO:0003964">
    <property type="term" value="F:RNA-directed DNA polymerase activity"/>
    <property type="evidence" value="ECO:0007669"/>
    <property type="project" value="UniProtKB-EC"/>
</dbReference>
<sequence>MDIFAPDYMSQGPFCGGSAQGDCPCVRTCFDGEDDLNFLLRPCVRLLYYHACTYCCYISSVGTCEVKDAYMTVATTGTDSTLQVHRAHCLVNLGFGAMNYVSHMEGIRYNPAGWEAYAERLEFYFAANGHSGIVRMKCLARSYVWWPKVDQEVEALLRSCKKDPQKECGVVDAFSKWLEVRIVPSTSSRAAIEVLRELFATNGLLDCMVG</sequence>
<gene>
    <name evidence="3" type="ORF">M514_14770</name>
</gene>
<evidence type="ECO:0000259" key="2">
    <source>
        <dbReference type="Pfam" id="PF17921"/>
    </source>
</evidence>
<proteinExistence type="predicted"/>